<dbReference type="Gene3D" id="3.40.50.300">
    <property type="entry name" value="P-loop containing nucleotide triphosphate hydrolases"/>
    <property type="match status" value="1"/>
</dbReference>
<comment type="caution">
    <text evidence="2">The sequence shown here is derived from an EMBL/GenBank/DDBJ whole genome shotgun (WGS) entry which is preliminary data.</text>
</comment>
<sequence length="366" mass="40666">MSDSANWTASDLQQALVKKASQGKAGAPPEVLSAPTRQTALALANYVMYYDSSDPDNPDDISDDDMYQILFTRLETLTAWEATRSGDVSSMRGIAGAPNGDEATDTSSWRAADIITKSLWKPNERDNMLNMILYGPTPTIKDGSNTGTGKSDFAYTLAEGGQRAYNGELTVATNNDTDPFKQVEKWSEAEEWMQETDGPKRLILDEAAQGLKHKDMSAGDVLGLAIRLMRKYNCHLVLIAHTGKDIPKDIRRQVVYARKSDKKGAKLGNKLEEDAAGEMRIKNVEYELKGIPQTTIEYNSYDDKGEFEWDIDDGAEATEDEEEEYHQCEAETKSGGQCAKEARYPRSNPTYCGTHRSRLNDAENEE</sequence>
<keyword evidence="3" id="KW-1185">Reference proteome</keyword>
<accession>A0ABD6BLX6</accession>
<protein>
    <recommendedName>
        <fullName evidence="4">AAA domain-containing protein</fullName>
    </recommendedName>
</protein>
<name>A0ABD6BLX6_9EURY</name>
<proteinExistence type="predicted"/>
<evidence type="ECO:0008006" key="4">
    <source>
        <dbReference type="Google" id="ProtNLM"/>
    </source>
</evidence>
<dbReference type="InterPro" id="IPR027417">
    <property type="entry name" value="P-loop_NTPase"/>
</dbReference>
<gene>
    <name evidence="2" type="ORF">ACFR99_18815</name>
</gene>
<organism evidence="2 3">
    <name type="scientific">Haloarchaeobius amylolyticus</name>
    <dbReference type="NCBI Taxonomy" id="1198296"/>
    <lineage>
        <taxon>Archaea</taxon>
        <taxon>Methanobacteriati</taxon>
        <taxon>Methanobacteriota</taxon>
        <taxon>Stenosarchaea group</taxon>
        <taxon>Halobacteria</taxon>
        <taxon>Halobacteriales</taxon>
        <taxon>Halorubellaceae</taxon>
        <taxon>Haloarchaeobius</taxon>
    </lineage>
</organism>
<evidence type="ECO:0000256" key="1">
    <source>
        <dbReference type="SAM" id="MobiDB-lite"/>
    </source>
</evidence>
<feature type="region of interest" description="Disordered" evidence="1">
    <location>
        <begin position="317"/>
        <end position="366"/>
    </location>
</feature>
<dbReference type="AlphaFoldDB" id="A0ABD6BLX6"/>
<reference evidence="2 3" key="1">
    <citation type="journal article" date="2019" name="Int. J. Syst. Evol. Microbiol.">
        <title>The Global Catalogue of Microorganisms (GCM) 10K type strain sequencing project: providing services to taxonomists for standard genome sequencing and annotation.</title>
        <authorList>
            <consortium name="The Broad Institute Genomics Platform"/>
            <consortium name="The Broad Institute Genome Sequencing Center for Infectious Disease"/>
            <person name="Wu L."/>
            <person name="Ma J."/>
        </authorList>
    </citation>
    <scope>NUCLEOTIDE SEQUENCE [LARGE SCALE GENOMIC DNA]</scope>
    <source>
        <strain evidence="2 3">CGMCC 1.12230</strain>
    </source>
</reference>
<dbReference type="EMBL" id="JBHUDI010000011">
    <property type="protein sequence ID" value="MFD1565586.1"/>
    <property type="molecule type" value="Genomic_DNA"/>
</dbReference>
<evidence type="ECO:0000313" key="2">
    <source>
        <dbReference type="EMBL" id="MFD1565586.1"/>
    </source>
</evidence>
<evidence type="ECO:0000313" key="3">
    <source>
        <dbReference type="Proteomes" id="UP001597076"/>
    </source>
</evidence>
<dbReference type="SUPFAM" id="SSF52540">
    <property type="entry name" value="P-loop containing nucleoside triphosphate hydrolases"/>
    <property type="match status" value="1"/>
</dbReference>
<dbReference type="RefSeq" id="WP_390290781.1">
    <property type="nucleotide sequence ID" value="NZ_JBHUDI010000011.1"/>
</dbReference>
<dbReference type="Proteomes" id="UP001597076">
    <property type="component" value="Unassembled WGS sequence"/>
</dbReference>